<proteinExistence type="predicted"/>
<keyword evidence="1" id="KW-0472">Membrane</keyword>
<protein>
    <submittedName>
        <fullName evidence="2">GPI-anchored surface protein, putative</fullName>
    </submittedName>
</protein>
<feature type="transmembrane region" description="Helical" evidence="1">
    <location>
        <begin position="37"/>
        <end position="58"/>
    </location>
</feature>
<keyword evidence="1" id="KW-0812">Transmembrane</keyword>
<keyword evidence="1" id="KW-1133">Transmembrane helix</keyword>
<evidence type="ECO:0000313" key="3">
    <source>
        <dbReference type="Proteomes" id="UP000051952"/>
    </source>
</evidence>
<gene>
    <name evidence="2" type="ORF">BSAL_53435</name>
</gene>
<dbReference type="VEuPathDB" id="TriTrypDB:BSAL_53435"/>
<organism evidence="2 3">
    <name type="scientific">Bodo saltans</name>
    <name type="common">Flagellated protozoan</name>
    <dbReference type="NCBI Taxonomy" id="75058"/>
    <lineage>
        <taxon>Eukaryota</taxon>
        <taxon>Discoba</taxon>
        <taxon>Euglenozoa</taxon>
        <taxon>Kinetoplastea</taxon>
        <taxon>Metakinetoplastina</taxon>
        <taxon>Eubodonida</taxon>
        <taxon>Bodonidae</taxon>
        <taxon>Bodo</taxon>
    </lineage>
</organism>
<evidence type="ECO:0000256" key="1">
    <source>
        <dbReference type="SAM" id="Phobius"/>
    </source>
</evidence>
<name>A0A0S4IS94_BODSA</name>
<reference evidence="3" key="1">
    <citation type="submission" date="2015-09" db="EMBL/GenBank/DDBJ databases">
        <authorList>
            <consortium name="Pathogen Informatics"/>
        </authorList>
    </citation>
    <scope>NUCLEOTIDE SEQUENCE [LARGE SCALE GENOMIC DNA]</scope>
    <source>
        <strain evidence="3">Lake Konstanz</strain>
    </source>
</reference>
<keyword evidence="3" id="KW-1185">Reference proteome</keyword>
<dbReference type="Proteomes" id="UP000051952">
    <property type="component" value="Unassembled WGS sequence"/>
</dbReference>
<dbReference type="AlphaFoldDB" id="A0A0S4IS94"/>
<dbReference type="EMBL" id="CYKH01000110">
    <property type="protein sequence ID" value="CUE71587.1"/>
    <property type="molecule type" value="Genomic_DNA"/>
</dbReference>
<sequence>MKHNYDSPSTPGKGSPAGVFTATPQGSIKSSLVALPFWYQLIALIVAFITQQWCFLLVESCLE</sequence>
<accession>A0A0S4IS94</accession>
<evidence type="ECO:0000313" key="2">
    <source>
        <dbReference type="EMBL" id="CUE71587.1"/>
    </source>
</evidence>